<dbReference type="PANTHER" id="PTHR15396:SF1">
    <property type="entry name" value="RIBONUCLEASE P PROTEIN SUBUNIT P40"/>
    <property type="match status" value="1"/>
</dbReference>
<dbReference type="PANTHER" id="PTHR15396">
    <property type="entry name" value="RIBONUCLEASE P PROTEIN SUBUNIT P40"/>
    <property type="match status" value="1"/>
</dbReference>
<comment type="caution">
    <text evidence="1">The sequence shown here is derived from an EMBL/GenBank/DDBJ whole genome shotgun (WGS) entry which is preliminary data.</text>
</comment>
<dbReference type="Pfam" id="PF08584">
    <property type="entry name" value="Ribonuc_P_40"/>
    <property type="match status" value="1"/>
</dbReference>
<sequence>MLFPNKMQAPPTFSKLMLQDSQYYMLLSVPVVYFVSTTFIDAFVKTGEVTALSVKTNLDTDNCVALTPSGHLVLSLAREEFQRLGIDKGPAVNILPGCDFTQIHLDLKKECFTPGKNNYERVKKQLSLATTLSFDFLLSWEPKDERICPSSIAAYFDSLGVGVKECTPKEIRRNEYNIKVPPFSSSHDELLEWFGATCLGIKGVTDNTTEQYLSTYTDPEEGEEVGQAAFVQWTGFFTTKRISHLFSELNFYRQYRDGLFWIGMHIQGFDDAPVTWGLQPHHYYISGENSYTYFLDPTGKTLKTVINFVTVKGRKRKK</sequence>
<dbReference type="InterPro" id="IPR013893">
    <property type="entry name" value="RNase_P_Rpp40"/>
</dbReference>
<dbReference type="EMBL" id="JBFDAA010000011">
    <property type="protein sequence ID" value="KAL1124087.1"/>
    <property type="molecule type" value="Genomic_DNA"/>
</dbReference>
<organism evidence="1 2">
    <name type="scientific">Ranatra chinensis</name>
    <dbReference type="NCBI Taxonomy" id="642074"/>
    <lineage>
        <taxon>Eukaryota</taxon>
        <taxon>Metazoa</taxon>
        <taxon>Ecdysozoa</taxon>
        <taxon>Arthropoda</taxon>
        <taxon>Hexapoda</taxon>
        <taxon>Insecta</taxon>
        <taxon>Pterygota</taxon>
        <taxon>Neoptera</taxon>
        <taxon>Paraneoptera</taxon>
        <taxon>Hemiptera</taxon>
        <taxon>Heteroptera</taxon>
        <taxon>Panheteroptera</taxon>
        <taxon>Nepomorpha</taxon>
        <taxon>Nepidae</taxon>
        <taxon>Ranatrinae</taxon>
        <taxon>Ranatra</taxon>
    </lineage>
</organism>
<gene>
    <name evidence="1" type="ORF">AAG570_001857</name>
</gene>
<dbReference type="Proteomes" id="UP001558652">
    <property type="component" value="Unassembled WGS sequence"/>
</dbReference>
<evidence type="ECO:0000313" key="2">
    <source>
        <dbReference type="Proteomes" id="UP001558652"/>
    </source>
</evidence>
<name>A0ABD0YNR2_9HEMI</name>
<proteinExistence type="predicted"/>
<accession>A0ABD0YNR2</accession>
<dbReference type="AlphaFoldDB" id="A0ABD0YNR2"/>
<evidence type="ECO:0000313" key="1">
    <source>
        <dbReference type="EMBL" id="KAL1124087.1"/>
    </source>
</evidence>
<reference evidence="1 2" key="1">
    <citation type="submission" date="2024-07" db="EMBL/GenBank/DDBJ databases">
        <title>Chromosome-level genome assembly of the water stick insect Ranatra chinensis (Heteroptera: Nepidae).</title>
        <authorList>
            <person name="Liu X."/>
        </authorList>
    </citation>
    <scope>NUCLEOTIDE SEQUENCE [LARGE SCALE GENOMIC DNA]</scope>
    <source>
        <strain evidence="1">Cailab_2021Rc</strain>
        <tissue evidence="1">Muscle</tissue>
    </source>
</reference>
<protein>
    <submittedName>
        <fullName evidence="1">Uncharacterized protein</fullName>
    </submittedName>
</protein>
<keyword evidence="2" id="KW-1185">Reference proteome</keyword>